<dbReference type="Pfam" id="PF13581">
    <property type="entry name" value="HATPase_c_2"/>
    <property type="match status" value="1"/>
</dbReference>
<dbReference type="InterPro" id="IPR036890">
    <property type="entry name" value="HATPase_C_sf"/>
</dbReference>
<keyword evidence="1" id="KW-0808">Transferase</keyword>
<protein>
    <submittedName>
        <fullName evidence="3">Anti-sigma regulatory factor (Ser/Thr protein kinase)</fullName>
    </submittedName>
</protein>
<evidence type="ECO:0000259" key="2">
    <source>
        <dbReference type="Pfam" id="PF13581"/>
    </source>
</evidence>
<dbReference type="Proteomes" id="UP000757540">
    <property type="component" value="Unassembled WGS sequence"/>
</dbReference>
<dbReference type="InterPro" id="IPR003594">
    <property type="entry name" value="HATPase_dom"/>
</dbReference>
<feature type="domain" description="Histidine kinase/HSP90-like ATPase" evidence="2">
    <location>
        <begin position="45"/>
        <end position="137"/>
    </location>
</feature>
<dbReference type="PANTHER" id="PTHR35526:SF3">
    <property type="entry name" value="ANTI-SIGMA-F FACTOR RSBW"/>
    <property type="match status" value="1"/>
</dbReference>
<dbReference type="SUPFAM" id="SSF55874">
    <property type="entry name" value="ATPase domain of HSP90 chaperone/DNA topoisomerase II/histidine kinase"/>
    <property type="match status" value="1"/>
</dbReference>
<reference evidence="3 4" key="1">
    <citation type="submission" date="2020-05" db="EMBL/GenBank/DDBJ databases">
        <title>Genomic Encyclopedia of Type Strains, Phase III (KMG-III): the genomes of soil and plant-associated and newly described type strains.</title>
        <authorList>
            <person name="Whitman W."/>
        </authorList>
    </citation>
    <scope>NUCLEOTIDE SEQUENCE [LARGE SCALE GENOMIC DNA]</scope>
    <source>
        <strain evidence="3 4">KCTC 19046</strain>
    </source>
</reference>
<dbReference type="InterPro" id="IPR050267">
    <property type="entry name" value="Anti-sigma-factor_SerPK"/>
</dbReference>
<dbReference type="Gene3D" id="3.30.565.10">
    <property type="entry name" value="Histidine kinase-like ATPase, C-terminal domain"/>
    <property type="match status" value="1"/>
</dbReference>
<comment type="caution">
    <text evidence="3">The sequence shown here is derived from an EMBL/GenBank/DDBJ whole genome shotgun (WGS) entry which is preliminary data.</text>
</comment>
<evidence type="ECO:0000256" key="1">
    <source>
        <dbReference type="ARBA" id="ARBA00022527"/>
    </source>
</evidence>
<keyword evidence="1" id="KW-0418">Kinase</keyword>
<proteinExistence type="predicted"/>
<evidence type="ECO:0000313" key="4">
    <source>
        <dbReference type="Proteomes" id="UP000757540"/>
    </source>
</evidence>
<name>A0ABX1ZZH5_9MICO</name>
<sequence>MTEDAVTSIAATLIDSWTVAHVDELAAVRSRLEDALCACDPPGVAPGLTRASSQNIILIASELTANALEHAGGPARLDVVRDGAAVTISVRDRAPDDPPVLTFDRALGAGGFGLQLTLKVADDVGWYRTPDGAKHVWARFVVAPSDDAV</sequence>
<dbReference type="RefSeq" id="WP_171782265.1">
    <property type="nucleotide sequence ID" value="NZ_BAAAML010000002.1"/>
</dbReference>
<accession>A0ABX1ZZH5</accession>
<dbReference type="EMBL" id="JABEZU010000001">
    <property type="protein sequence ID" value="NOV96025.1"/>
    <property type="molecule type" value="Genomic_DNA"/>
</dbReference>
<dbReference type="CDD" id="cd16936">
    <property type="entry name" value="HATPase_RsbW-like"/>
    <property type="match status" value="1"/>
</dbReference>
<keyword evidence="1" id="KW-0723">Serine/threonine-protein kinase</keyword>
<dbReference type="PANTHER" id="PTHR35526">
    <property type="entry name" value="ANTI-SIGMA-F FACTOR RSBW-RELATED"/>
    <property type="match status" value="1"/>
</dbReference>
<evidence type="ECO:0000313" key="3">
    <source>
        <dbReference type="EMBL" id="NOV96025.1"/>
    </source>
</evidence>
<keyword evidence="4" id="KW-1185">Reference proteome</keyword>
<gene>
    <name evidence="3" type="ORF">HDG69_000578</name>
</gene>
<organism evidence="3 4">
    <name type="scientific">Isoptericola halotolerans</name>
    <dbReference type="NCBI Taxonomy" id="300560"/>
    <lineage>
        <taxon>Bacteria</taxon>
        <taxon>Bacillati</taxon>
        <taxon>Actinomycetota</taxon>
        <taxon>Actinomycetes</taxon>
        <taxon>Micrococcales</taxon>
        <taxon>Promicromonosporaceae</taxon>
        <taxon>Isoptericola</taxon>
    </lineage>
</organism>